<dbReference type="PANTHER" id="PTHR10426:SF88">
    <property type="entry name" value="ADIPOCYTE PLASMA MEMBRANE-ASSOCIATED PROTEIN HEMOMUCIN-RELATED"/>
    <property type="match status" value="1"/>
</dbReference>
<dbReference type="EMBL" id="LR783482">
    <property type="protein sequence ID" value="CAB3226772.1"/>
    <property type="molecule type" value="mRNA"/>
</dbReference>
<dbReference type="InterPro" id="IPR011042">
    <property type="entry name" value="6-blade_b-propeller_TolB-like"/>
</dbReference>
<protein>
    <submittedName>
        <fullName evidence="7">Adipocyte plasma membrane-associated protein-like</fullName>
    </submittedName>
</protein>
<dbReference type="Pfam" id="PF20067">
    <property type="entry name" value="SSL_N"/>
    <property type="match status" value="1"/>
</dbReference>
<feature type="transmembrane region" description="Helical" evidence="5">
    <location>
        <begin position="56"/>
        <end position="77"/>
    </location>
</feature>
<evidence type="ECO:0000313" key="7">
    <source>
        <dbReference type="EMBL" id="CAB3226772.1"/>
    </source>
</evidence>
<accession>A0A6F9D7A9</accession>
<dbReference type="InterPro" id="IPR018119">
    <property type="entry name" value="Strictosidine_synth_cons-reg"/>
</dbReference>
<evidence type="ECO:0000256" key="4">
    <source>
        <dbReference type="SAM" id="MobiDB-lite"/>
    </source>
</evidence>
<evidence type="ECO:0000259" key="6">
    <source>
        <dbReference type="Pfam" id="PF03088"/>
    </source>
</evidence>
<reference evidence="7" key="1">
    <citation type="submission" date="2020-04" db="EMBL/GenBank/DDBJ databases">
        <authorList>
            <person name="Neveu A P."/>
        </authorList>
    </citation>
    <scope>NUCLEOTIDE SEQUENCE</scope>
    <source>
        <tissue evidence="7">Whole embryo</tissue>
    </source>
</reference>
<feature type="region of interest" description="Disordered" evidence="4">
    <location>
        <begin position="1"/>
        <end position="46"/>
    </location>
</feature>
<dbReference type="PANTHER" id="PTHR10426">
    <property type="entry name" value="STRICTOSIDINE SYNTHASE-RELATED"/>
    <property type="match status" value="1"/>
</dbReference>
<evidence type="ECO:0000256" key="1">
    <source>
        <dbReference type="ARBA" id="ARBA00009191"/>
    </source>
</evidence>
<dbReference type="GO" id="GO:0016787">
    <property type="term" value="F:hydrolase activity"/>
    <property type="evidence" value="ECO:0007669"/>
    <property type="project" value="TreeGrafter"/>
</dbReference>
<keyword evidence="5" id="KW-0812">Transmembrane</keyword>
<evidence type="ECO:0000256" key="5">
    <source>
        <dbReference type="SAM" id="Phobius"/>
    </source>
</evidence>
<evidence type="ECO:0000256" key="2">
    <source>
        <dbReference type="ARBA" id="ARBA00022553"/>
    </source>
</evidence>
<proteinExistence type="evidence at transcript level"/>
<dbReference type="AlphaFoldDB" id="A0A6F9D7A9"/>
<gene>
    <name evidence="7" type="primary">C20orf3-002</name>
</gene>
<keyword evidence="5" id="KW-1133">Transmembrane helix</keyword>
<dbReference type="Pfam" id="PF03088">
    <property type="entry name" value="Str_synth"/>
    <property type="match status" value="1"/>
</dbReference>
<dbReference type="SUPFAM" id="SSF63829">
    <property type="entry name" value="Calcium-dependent phosphotriesterase"/>
    <property type="match status" value="1"/>
</dbReference>
<dbReference type="GO" id="GO:0012505">
    <property type="term" value="C:endomembrane system"/>
    <property type="evidence" value="ECO:0007669"/>
    <property type="project" value="TreeGrafter"/>
</dbReference>
<comment type="similarity">
    <text evidence="1">Belongs to the strictosidine synthase family.</text>
</comment>
<feature type="domain" description="Strictosidine synthase conserved region" evidence="6">
    <location>
        <begin position="212"/>
        <end position="293"/>
    </location>
</feature>
<keyword evidence="5" id="KW-0472">Membrane</keyword>
<keyword evidence="2" id="KW-0597">Phosphoprotein</keyword>
<sequence>MTLGVKRPSAYPSSKTVMPKPRQRNRRQQDSTQRPAEKLTKVQSKPVEKTQYSSRICGVLFVGLLALLGGVAGLGYYRSPITALAIADIAPVIEFERNTKLTDGEINKNFVGPESIEEDIKGNLYTGLSDGRIVRIEPSGDGRIGFGKSTTIAELKLQGKRNHGRPLGVRLLGDTLYVVDAYSGLYKLNVKTSKLSKLVGLEDASPPMKFPDDLSVTADERKIYFSDASAKYSIDELMPLALSGLCDSRILEYDTKTKSLKVVISGLCFANGVQLSSDEKQLIVTETLGHKVLFYDVATWKRTKLVRLPAMPDNIRPSSKGTYWIALTNPRDGMKIVMDKYPVLRQIIAGTFSSKQLEKVISPFCIVMEMDENGEILQTLQDPTSKLAIGISQVTELSDGRLALGTYIAPQLVFLNPRDSKPIGSKP</sequence>
<dbReference type="Gene3D" id="2.120.10.30">
    <property type="entry name" value="TolB, C-terminal domain"/>
    <property type="match status" value="1"/>
</dbReference>
<organism evidence="7">
    <name type="scientific">Phallusia mammillata</name>
    <dbReference type="NCBI Taxonomy" id="59560"/>
    <lineage>
        <taxon>Eukaryota</taxon>
        <taxon>Metazoa</taxon>
        <taxon>Chordata</taxon>
        <taxon>Tunicata</taxon>
        <taxon>Ascidiacea</taxon>
        <taxon>Phlebobranchia</taxon>
        <taxon>Ascidiidae</taxon>
        <taxon>Phallusia</taxon>
    </lineage>
</organism>
<evidence type="ECO:0000256" key="3">
    <source>
        <dbReference type="ARBA" id="ARBA00023180"/>
    </source>
</evidence>
<keyword evidence="3" id="KW-0325">Glycoprotein</keyword>
<name>A0A6F9D7A9_9ASCI</name>